<organism evidence="1 2">
    <name type="scientific">Winogradskyella arenosi</name>
    <dbReference type="NCBI Taxonomy" id="533325"/>
    <lineage>
        <taxon>Bacteria</taxon>
        <taxon>Pseudomonadati</taxon>
        <taxon>Bacteroidota</taxon>
        <taxon>Flavobacteriia</taxon>
        <taxon>Flavobacteriales</taxon>
        <taxon>Flavobacteriaceae</taxon>
        <taxon>Winogradskyella</taxon>
    </lineage>
</organism>
<dbReference type="Proteomes" id="UP000253436">
    <property type="component" value="Unassembled WGS sequence"/>
</dbReference>
<evidence type="ECO:0000313" key="1">
    <source>
        <dbReference type="EMBL" id="RCW92029.1"/>
    </source>
</evidence>
<evidence type="ECO:0000313" key="2">
    <source>
        <dbReference type="Proteomes" id="UP000253436"/>
    </source>
</evidence>
<accession>A0A368ZGQ3</accession>
<keyword evidence="2" id="KW-1185">Reference proteome</keyword>
<dbReference type="RefSeq" id="WP_262508876.1">
    <property type="nucleotide sequence ID" value="NZ_QPJO01000002.1"/>
</dbReference>
<gene>
    <name evidence="1" type="ORF">DFQ08_10248</name>
</gene>
<proteinExistence type="predicted"/>
<comment type="caution">
    <text evidence="1">The sequence shown here is derived from an EMBL/GenBank/DDBJ whole genome shotgun (WGS) entry which is preliminary data.</text>
</comment>
<dbReference type="AlphaFoldDB" id="A0A368ZGQ3"/>
<protein>
    <submittedName>
        <fullName evidence="1">Uncharacterized protein</fullName>
    </submittedName>
</protein>
<reference evidence="1 2" key="1">
    <citation type="submission" date="2018-07" db="EMBL/GenBank/DDBJ databases">
        <title>Genomic Encyclopedia of Type Strains, Phase III (KMG-III): the genomes of soil and plant-associated and newly described type strains.</title>
        <authorList>
            <person name="Whitman W."/>
        </authorList>
    </citation>
    <scope>NUCLEOTIDE SEQUENCE [LARGE SCALE GENOMIC DNA]</scope>
    <source>
        <strain evidence="1 2">CECT 7958</strain>
    </source>
</reference>
<sequence length="44" mass="4954">MKFSSQLIQKQFARVGKIFPKPTLQGVSNLEASPKNPKLKKQLV</sequence>
<dbReference type="EMBL" id="QPJO01000002">
    <property type="protein sequence ID" value="RCW92029.1"/>
    <property type="molecule type" value="Genomic_DNA"/>
</dbReference>
<name>A0A368ZGQ3_9FLAO</name>